<dbReference type="VEuPathDB" id="AmoebaDB:ACA1_011040"/>
<evidence type="ECO:0000313" key="6">
    <source>
        <dbReference type="EMBL" id="ELR12006.1"/>
    </source>
</evidence>
<protein>
    <recommendedName>
        <fullName evidence="5">RRM domain-containing protein</fullName>
    </recommendedName>
</protein>
<evidence type="ECO:0000256" key="1">
    <source>
        <dbReference type="ARBA" id="ARBA00022737"/>
    </source>
</evidence>
<reference evidence="6 7" key="1">
    <citation type="journal article" date="2013" name="Genome Biol.">
        <title>Genome of Acanthamoeba castellanii highlights extensive lateral gene transfer and early evolution of tyrosine kinase signaling.</title>
        <authorList>
            <person name="Clarke M."/>
            <person name="Lohan A.J."/>
            <person name="Liu B."/>
            <person name="Lagkouvardos I."/>
            <person name="Roy S."/>
            <person name="Zafar N."/>
            <person name="Bertelli C."/>
            <person name="Schilde C."/>
            <person name="Kianianmomeni A."/>
            <person name="Burglin T.R."/>
            <person name="Frech C."/>
            <person name="Turcotte B."/>
            <person name="Kopec K.O."/>
            <person name="Synnott J.M."/>
            <person name="Choo C."/>
            <person name="Paponov I."/>
            <person name="Finkler A."/>
            <person name="Soon Heng Tan C."/>
            <person name="Hutchins A.P."/>
            <person name="Weinmeier T."/>
            <person name="Rattei T."/>
            <person name="Chu J.S."/>
            <person name="Gimenez G."/>
            <person name="Irimia M."/>
            <person name="Rigden D.J."/>
            <person name="Fitzpatrick D.A."/>
            <person name="Lorenzo-Morales J."/>
            <person name="Bateman A."/>
            <person name="Chiu C.H."/>
            <person name="Tang P."/>
            <person name="Hegemann P."/>
            <person name="Fromm H."/>
            <person name="Raoult D."/>
            <person name="Greub G."/>
            <person name="Miranda-Saavedra D."/>
            <person name="Chen N."/>
            <person name="Nash P."/>
            <person name="Ginger M.L."/>
            <person name="Horn M."/>
            <person name="Schaap P."/>
            <person name="Caler L."/>
            <person name="Loftus B."/>
        </authorList>
    </citation>
    <scope>NUCLEOTIDE SEQUENCE [LARGE SCALE GENOMIC DNA]</scope>
    <source>
        <strain evidence="6 7">Neff</strain>
    </source>
</reference>
<feature type="domain" description="RRM" evidence="5">
    <location>
        <begin position="1"/>
        <end position="47"/>
    </location>
</feature>
<dbReference type="AlphaFoldDB" id="L8GIK4"/>
<evidence type="ECO:0000256" key="3">
    <source>
        <dbReference type="PROSITE-ProRule" id="PRU00176"/>
    </source>
</evidence>
<dbReference type="PANTHER" id="PTHR23236">
    <property type="entry name" value="EUKARYOTIC TRANSLATION INITIATION FACTOR 4B/4H"/>
    <property type="match status" value="1"/>
</dbReference>
<dbReference type="PROSITE" id="PS50102">
    <property type="entry name" value="RRM"/>
    <property type="match status" value="1"/>
</dbReference>
<dbReference type="Pfam" id="PF00076">
    <property type="entry name" value="RRM_1"/>
    <property type="match status" value="1"/>
</dbReference>
<evidence type="ECO:0000256" key="4">
    <source>
        <dbReference type="SAM" id="MobiDB-lite"/>
    </source>
</evidence>
<dbReference type="KEGG" id="acan:ACA1_011040"/>
<keyword evidence="7" id="KW-1185">Reference proteome</keyword>
<accession>L8GIK4</accession>
<name>L8GIK4_ACACF</name>
<dbReference type="InterPro" id="IPR000504">
    <property type="entry name" value="RRM_dom"/>
</dbReference>
<dbReference type="STRING" id="1257118.L8GIK4"/>
<evidence type="ECO:0000256" key="2">
    <source>
        <dbReference type="ARBA" id="ARBA00022884"/>
    </source>
</evidence>
<evidence type="ECO:0000259" key="5">
    <source>
        <dbReference type="PROSITE" id="PS50102"/>
    </source>
</evidence>
<feature type="compositionally biased region" description="Basic and acidic residues" evidence="4">
    <location>
        <begin position="89"/>
        <end position="101"/>
    </location>
</feature>
<dbReference type="InterPro" id="IPR035979">
    <property type="entry name" value="RBD_domain_sf"/>
</dbReference>
<organism evidence="6 7">
    <name type="scientific">Acanthamoeba castellanii (strain ATCC 30010 / Neff)</name>
    <dbReference type="NCBI Taxonomy" id="1257118"/>
    <lineage>
        <taxon>Eukaryota</taxon>
        <taxon>Amoebozoa</taxon>
        <taxon>Discosea</taxon>
        <taxon>Longamoebia</taxon>
        <taxon>Centramoebida</taxon>
        <taxon>Acanthamoebidae</taxon>
        <taxon>Acanthamoeba</taxon>
    </lineage>
</organism>
<dbReference type="Proteomes" id="UP000011083">
    <property type="component" value="Unassembled WGS sequence"/>
</dbReference>
<dbReference type="GO" id="GO:0003723">
    <property type="term" value="F:RNA binding"/>
    <property type="evidence" value="ECO:0007669"/>
    <property type="project" value="UniProtKB-UniRule"/>
</dbReference>
<sequence length="118" mass="14122">MTRDRETDRPRGIAYVDFEDAESLRKAIELDGEEFAGRAIRLDVAENKRWSQGWWRIRCRQVRRHRRRFQLARSGQEGRRGARCRRPRREGARPRAPEGRPTRPQGPEGRPKKRPFFK</sequence>
<dbReference type="GeneID" id="14912488"/>
<feature type="region of interest" description="Disordered" evidence="4">
    <location>
        <begin position="70"/>
        <end position="118"/>
    </location>
</feature>
<gene>
    <name evidence="6" type="ORF">ACA1_011040</name>
</gene>
<dbReference type="OrthoDB" id="48651at2759"/>
<dbReference type="RefSeq" id="XP_004334019.1">
    <property type="nucleotide sequence ID" value="XM_004333971.1"/>
</dbReference>
<proteinExistence type="predicted"/>
<evidence type="ECO:0000313" key="7">
    <source>
        <dbReference type="Proteomes" id="UP000011083"/>
    </source>
</evidence>
<dbReference type="EMBL" id="KB008140">
    <property type="protein sequence ID" value="ELR12006.1"/>
    <property type="molecule type" value="Genomic_DNA"/>
</dbReference>
<keyword evidence="1" id="KW-0677">Repeat</keyword>
<dbReference type="PANTHER" id="PTHR23236:SF119">
    <property type="entry name" value="NUCLEAR RNA-BINDING PROTEIN SART-3"/>
    <property type="match status" value="1"/>
</dbReference>
<dbReference type="Gene3D" id="3.30.70.330">
    <property type="match status" value="1"/>
</dbReference>
<dbReference type="InterPro" id="IPR012677">
    <property type="entry name" value="Nucleotide-bd_a/b_plait_sf"/>
</dbReference>
<keyword evidence="2 3" id="KW-0694">RNA-binding</keyword>
<dbReference type="SUPFAM" id="SSF54928">
    <property type="entry name" value="RNA-binding domain, RBD"/>
    <property type="match status" value="1"/>
</dbReference>